<evidence type="ECO:0000313" key="2">
    <source>
        <dbReference type="Proteomes" id="UP000305778"/>
    </source>
</evidence>
<sequence length="182" mass="19378">MPRRWLTVVSGDVDLDAGIGAVWLVWRPRAAKAETHTALMELCGEEWQYTGGGGSSDGDLPAGRPAAAQPGQVGMIELGGGAGVLSRAYRLRHPHPHSIGTAPWVGSNELQAAAEVDHLLLGERRIEVPGNSSLIVVWKSPSTGRRGIRPLIVAVGRDGSELSRFGPHDSMDSYTWAKLSGQ</sequence>
<name>A0A4U0RZ28_9ACTN</name>
<organism evidence="1 2">
    <name type="scientific">Actinacidiphila oryziradicis</name>
    <dbReference type="NCBI Taxonomy" id="2571141"/>
    <lineage>
        <taxon>Bacteria</taxon>
        <taxon>Bacillati</taxon>
        <taxon>Actinomycetota</taxon>
        <taxon>Actinomycetes</taxon>
        <taxon>Kitasatosporales</taxon>
        <taxon>Streptomycetaceae</taxon>
        <taxon>Actinacidiphila</taxon>
    </lineage>
</organism>
<reference evidence="1 2" key="1">
    <citation type="submission" date="2019-04" db="EMBL/GenBank/DDBJ databases">
        <title>Streptomyces oryziradicis sp. nov., a novel actinomycete isolated from rhizosphere soil of rice (Oryza sativa L.).</title>
        <authorList>
            <person name="Li C."/>
        </authorList>
    </citation>
    <scope>NUCLEOTIDE SEQUENCE [LARGE SCALE GENOMIC DNA]</scope>
    <source>
        <strain evidence="1 2">NEAU-C40</strain>
    </source>
</reference>
<evidence type="ECO:0000313" key="1">
    <source>
        <dbReference type="EMBL" id="TKA01674.1"/>
    </source>
</evidence>
<dbReference type="OrthoDB" id="4160340at2"/>
<keyword evidence="2" id="KW-1185">Reference proteome</keyword>
<dbReference type="AlphaFoldDB" id="A0A4U0RZ28"/>
<gene>
    <name evidence="1" type="ORF">FCI23_40240</name>
</gene>
<comment type="caution">
    <text evidence="1">The sequence shown here is derived from an EMBL/GenBank/DDBJ whole genome shotgun (WGS) entry which is preliminary data.</text>
</comment>
<dbReference type="Proteomes" id="UP000305778">
    <property type="component" value="Unassembled WGS sequence"/>
</dbReference>
<accession>A0A4U0RZ28</accession>
<dbReference type="EMBL" id="SUMC01000071">
    <property type="protein sequence ID" value="TKA01674.1"/>
    <property type="molecule type" value="Genomic_DNA"/>
</dbReference>
<protein>
    <submittedName>
        <fullName evidence="1">Uncharacterized protein</fullName>
    </submittedName>
</protein>
<proteinExistence type="predicted"/>